<proteinExistence type="predicted"/>
<comment type="caution">
    <text evidence="6">The sequence shown here is derived from an EMBL/GenBank/DDBJ whole genome shotgun (WGS) entry which is preliminary data.</text>
</comment>
<accession>A0ABR7QRN3</accession>
<dbReference type="PANTHER" id="PTHR31609:SF1">
    <property type="entry name" value="CARBOHYDRATE DEACETYLASE"/>
    <property type="match status" value="1"/>
</dbReference>
<organism evidence="6 7">
    <name type="scientific">Arenibacter arenosicollis</name>
    <dbReference type="NCBI Taxonomy" id="2762274"/>
    <lineage>
        <taxon>Bacteria</taxon>
        <taxon>Pseudomonadati</taxon>
        <taxon>Bacteroidota</taxon>
        <taxon>Flavobacteriia</taxon>
        <taxon>Flavobacteriales</taxon>
        <taxon>Flavobacteriaceae</taxon>
        <taxon>Arenibacter</taxon>
    </lineage>
</organism>
<gene>
    <name evidence="6" type="ORF">H4O18_17070</name>
</gene>
<keyword evidence="7" id="KW-1185">Reference proteome</keyword>
<dbReference type="SUPFAM" id="SSF88713">
    <property type="entry name" value="Glycoside hydrolase/deacetylase"/>
    <property type="match status" value="1"/>
</dbReference>
<name>A0ABR7QRN3_9FLAO</name>
<evidence type="ECO:0000256" key="2">
    <source>
        <dbReference type="ARBA" id="ARBA00022723"/>
    </source>
</evidence>
<dbReference type="EMBL" id="JACLHY010000021">
    <property type="protein sequence ID" value="MBC8769714.1"/>
    <property type="molecule type" value="Genomic_DNA"/>
</dbReference>
<protein>
    <submittedName>
        <fullName evidence="6">Polysaccharide deacetylase family protein</fullName>
    </submittedName>
</protein>
<keyword evidence="4" id="KW-0460">Magnesium</keyword>
<evidence type="ECO:0000256" key="1">
    <source>
        <dbReference type="ARBA" id="ARBA00001946"/>
    </source>
</evidence>
<dbReference type="Proteomes" id="UP000618952">
    <property type="component" value="Unassembled WGS sequence"/>
</dbReference>
<comment type="cofactor">
    <cofactor evidence="1">
        <name>Mg(2+)</name>
        <dbReference type="ChEBI" id="CHEBI:18420"/>
    </cofactor>
</comment>
<evidence type="ECO:0000313" key="7">
    <source>
        <dbReference type="Proteomes" id="UP000618952"/>
    </source>
</evidence>
<sequence>MALLLISCGEKKKNADEAINSDSTEQKTSAVANTWAEKLGWPAGKKVIMLHADDIGMCPEANIAAKEQLTKGQIQSAAVMIPCPNAEEFINWAKENPAMDIGLHLTLTSEWKKHRWGPITPDAEVPGLLDPEDRLWRSVPEVVQHATAEEVEKEIRAQIEQSIAWGYRPDHIDTHMGTLFGHPSYVKAYIKVAQEYGIPANIIDISVPSVLAEFRAKGYPMDDSVVKMSAEYTLPKLDYFTSAPKADTYDEKLESFKALIKSLKPGLTEIIFHPSVDTENLRSITGSWQQRVWETEIFADPELINFFKEEGIIFTNWKEIMNRFNSMN</sequence>
<dbReference type="InterPro" id="IPR006879">
    <property type="entry name" value="YdjC-like"/>
</dbReference>
<reference evidence="6 7" key="1">
    <citation type="submission" date="2020-08" db="EMBL/GenBank/DDBJ databases">
        <title>Arenibacter gaetbuli sp. nov., isolated from a sand dune.</title>
        <authorList>
            <person name="Park S."/>
            <person name="Yoon J.-H."/>
        </authorList>
    </citation>
    <scope>NUCLEOTIDE SEQUENCE [LARGE SCALE GENOMIC DNA]</scope>
    <source>
        <strain evidence="6 7">BSSL-BM3</strain>
    </source>
</reference>
<dbReference type="CDD" id="cd10802">
    <property type="entry name" value="YdjC_TTHB029_like"/>
    <property type="match status" value="1"/>
</dbReference>
<evidence type="ECO:0000256" key="5">
    <source>
        <dbReference type="ARBA" id="ARBA00023277"/>
    </source>
</evidence>
<dbReference type="InterPro" id="IPR011330">
    <property type="entry name" value="Glyco_hydro/deAcase_b/a-brl"/>
</dbReference>
<keyword evidence="5" id="KW-0119">Carbohydrate metabolism</keyword>
<evidence type="ECO:0000256" key="4">
    <source>
        <dbReference type="ARBA" id="ARBA00022842"/>
    </source>
</evidence>
<dbReference type="PANTHER" id="PTHR31609">
    <property type="entry name" value="YDJC DEACETYLASE FAMILY MEMBER"/>
    <property type="match status" value="1"/>
</dbReference>
<keyword evidence="3" id="KW-0378">Hydrolase</keyword>
<dbReference type="Pfam" id="PF04794">
    <property type="entry name" value="YdjC"/>
    <property type="match status" value="1"/>
</dbReference>
<evidence type="ECO:0000313" key="6">
    <source>
        <dbReference type="EMBL" id="MBC8769714.1"/>
    </source>
</evidence>
<keyword evidence="2" id="KW-0479">Metal-binding</keyword>
<evidence type="ECO:0000256" key="3">
    <source>
        <dbReference type="ARBA" id="ARBA00022801"/>
    </source>
</evidence>
<dbReference type="Gene3D" id="3.20.20.370">
    <property type="entry name" value="Glycoside hydrolase/deacetylase"/>
    <property type="match status" value="1"/>
</dbReference>